<keyword evidence="2" id="KW-1185">Reference proteome</keyword>
<dbReference type="EMBL" id="AHMT02000027">
    <property type="protein sequence ID" value="EQA62796.1"/>
    <property type="molecule type" value="Genomic_DNA"/>
</dbReference>
<name>V6HZ59_9LEPT</name>
<comment type="caution">
    <text evidence="1">The sequence shown here is derived from an EMBL/GenBank/DDBJ whole genome shotgun (WGS) entry which is preliminary data.</text>
</comment>
<gene>
    <name evidence="1" type="ORF">LEP1GSC062_1097</name>
</gene>
<dbReference type="AlphaFoldDB" id="V6HZ59"/>
<protein>
    <submittedName>
        <fullName evidence="1">Uncharacterized protein</fullName>
    </submittedName>
</protein>
<proteinExistence type="predicted"/>
<reference evidence="1" key="1">
    <citation type="submission" date="2013-05" db="EMBL/GenBank/DDBJ databases">
        <authorList>
            <person name="Harkins D.M."/>
            <person name="Durkin A.S."/>
            <person name="Brinkac L.M."/>
            <person name="Haft D.H."/>
            <person name="Selengut J.D."/>
            <person name="Sanka R."/>
            <person name="DePew J."/>
            <person name="Purushe J."/>
            <person name="Hartskeerl R.A."/>
            <person name="Ahmed A."/>
            <person name="van der Linden H."/>
            <person name="Goris M.G.A."/>
            <person name="Vinetz J.M."/>
            <person name="Sutton G.G."/>
            <person name="Nierman W.C."/>
            <person name="Fouts D.E."/>
        </authorList>
    </citation>
    <scope>NUCLEOTIDE SEQUENCE [LARGE SCALE GENOMIC DNA]</scope>
    <source>
        <strain evidence="1">L 60</strain>
    </source>
</reference>
<organism evidence="1 2">
    <name type="scientific">Leptospira alexanderi serovar Manhao 3 str. L 60</name>
    <dbReference type="NCBI Taxonomy" id="1049759"/>
    <lineage>
        <taxon>Bacteria</taxon>
        <taxon>Pseudomonadati</taxon>
        <taxon>Spirochaetota</taxon>
        <taxon>Spirochaetia</taxon>
        <taxon>Leptospirales</taxon>
        <taxon>Leptospiraceae</taxon>
        <taxon>Leptospira</taxon>
    </lineage>
</organism>
<dbReference type="Proteomes" id="UP000018747">
    <property type="component" value="Unassembled WGS sequence"/>
</dbReference>
<sequence>MKQNILIFYFLIFFLRIFSLEAHHTGMGGSEQSSTRFVDPFTGKREKPANYVVFTQDFFKQTNENSNIHTTTFFGEMNLKNGMFALNLSTPYTYYEQKNRSDAARIGKTYVGVKYLPLVDFQKTISLFSVRMSVFRPVQIRINLRGEIIIPAFPVLPWAIF</sequence>
<evidence type="ECO:0000313" key="2">
    <source>
        <dbReference type="Proteomes" id="UP000018747"/>
    </source>
</evidence>
<accession>V6HZ59</accession>
<evidence type="ECO:0000313" key="1">
    <source>
        <dbReference type="EMBL" id="EQA62796.1"/>
    </source>
</evidence>